<dbReference type="Pfam" id="PF00412">
    <property type="entry name" value="LIM"/>
    <property type="match status" value="1"/>
</dbReference>
<evidence type="ECO:0000256" key="8">
    <source>
        <dbReference type="SAM" id="MobiDB-lite"/>
    </source>
</evidence>
<dbReference type="GO" id="GO:0046872">
    <property type="term" value="F:metal ion binding"/>
    <property type="evidence" value="ECO:0007669"/>
    <property type="project" value="UniProtKB-KW"/>
</dbReference>
<evidence type="ECO:0000256" key="3">
    <source>
        <dbReference type="ARBA" id="ARBA00022723"/>
    </source>
</evidence>
<dbReference type="PROSITE" id="PS50023">
    <property type="entry name" value="LIM_DOMAIN_2"/>
    <property type="match status" value="1"/>
</dbReference>
<reference evidence="10" key="1">
    <citation type="submission" date="2021-07" db="EMBL/GenBank/DDBJ databases">
        <authorList>
            <person name="Catto M.A."/>
            <person name="Jacobson A."/>
            <person name="Kennedy G."/>
            <person name="Labadie P."/>
            <person name="Hunt B.G."/>
            <person name="Srinivasan R."/>
        </authorList>
    </citation>
    <scope>NUCLEOTIDE SEQUENCE</scope>
    <source>
        <strain evidence="10">PL_HMW_Pooled</strain>
        <tissue evidence="10">Head</tissue>
    </source>
</reference>
<feature type="domain" description="LIM zinc-binding" evidence="9">
    <location>
        <begin position="9"/>
        <end position="76"/>
    </location>
</feature>
<comment type="subcellular location">
    <subcellularLocation>
        <location evidence="1">Cytoplasm</location>
    </subcellularLocation>
</comment>
<dbReference type="PROSITE" id="PS00478">
    <property type="entry name" value="LIM_DOMAIN_1"/>
    <property type="match status" value="1"/>
</dbReference>
<evidence type="ECO:0000256" key="4">
    <source>
        <dbReference type="ARBA" id="ARBA00022833"/>
    </source>
</evidence>
<name>A0AAE1HTB8_9NEOP</name>
<evidence type="ECO:0000256" key="2">
    <source>
        <dbReference type="ARBA" id="ARBA00022490"/>
    </source>
</evidence>
<evidence type="ECO:0000256" key="7">
    <source>
        <dbReference type="PROSITE-ProRule" id="PRU00125"/>
    </source>
</evidence>
<keyword evidence="4 7" id="KW-0862">Zinc</keyword>
<organism evidence="10 11">
    <name type="scientific">Frankliniella fusca</name>
    <dbReference type="NCBI Taxonomy" id="407009"/>
    <lineage>
        <taxon>Eukaryota</taxon>
        <taxon>Metazoa</taxon>
        <taxon>Ecdysozoa</taxon>
        <taxon>Arthropoda</taxon>
        <taxon>Hexapoda</taxon>
        <taxon>Insecta</taxon>
        <taxon>Pterygota</taxon>
        <taxon>Neoptera</taxon>
        <taxon>Paraneoptera</taxon>
        <taxon>Thysanoptera</taxon>
        <taxon>Terebrantia</taxon>
        <taxon>Thripoidea</taxon>
        <taxon>Thripidae</taxon>
        <taxon>Frankliniella</taxon>
    </lineage>
</organism>
<dbReference type="GO" id="GO:0005737">
    <property type="term" value="C:cytoplasm"/>
    <property type="evidence" value="ECO:0007669"/>
    <property type="project" value="UniProtKB-SubCell"/>
</dbReference>
<keyword evidence="5 7" id="KW-0440">LIM domain</keyword>
<evidence type="ECO:0000313" key="10">
    <source>
        <dbReference type="EMBL" id="KAK3927057.1"/>
    </source>
</evidence>
<dbReference type="CDD" id="cd09443">
    <property type="entry name" value="LIM_Ltd-1"/>
    <property type="match status" value="1"/>
</dbReference>
<dbReference type="InterPro" id="IPR001781">
    <property type="entry name" value="Znf_LIM"/>
</dbReference>
<dbReference type="PANTHER" id="PTHR24206">
    <property type="entry name" value="OS06G0237300 PROTEIN"/>
    <property type="match status" value="1"/>
</dbReference>
<gene>
    <name evidence="10" type="ORF">KUF71_015363</name>
</gene>
<keyword evidence="11" id="KW-1185">Reference proteome</keyword>
<keyword evidence="2" id="KW-0963">Cytoplasm</keyword>
<dbReference type="Gene3D" id="2.10.110.10">
    <property type="entry name" value="Cysteine Rich Protein"/>
    <property type="match status" value="1"/>
</dbReference>
<proteinExistence type="inferred from homology"/>
<dbReference type="SMART" id="SM00132">
    <property type="entry name" value="LIM"/>
    <property type="match status" value="1"/>
</dbReference>
<dbReference type="EMBL" id="JAHWGI010001278">
    <property type="protein sequence ID" value="KAK3927057.1"/>
    <property type="molecule type" value="Genomic_DNA"/>
</dbReference>
<comment type="caution">
    <text evidence="10">The sequence shown here is derived from an EMBL/GenBank/DDBJ whole genome shotgun (WGS) entry which is preliminary data.</text>
</comment>
<accession>A0AAE1HTB8</accession>
<keyword evidence="3 7" id="KW-0479">Metal-binding</keyword>
<evidence type="ECO:0000256" key="6">
    <source>
        <dbReference type="ARBA" id="ARBA00061626"/>
    </source>
</evidence>
<dbReference type="FunFam" id="2.10.110.10:FF:000108">
    <property type="entry name" value="LIM domain containing protein"/>
    <property type="match status" value="1"/>
</dbReference>
<reference evidence="10" key="2">
    <citation type="journal article" date="2023" name="BMC Genomics">
        <title>Pest status, molecular evolution, and epigenetic factors derived from the genome assembly of Frankliniella fusca, a thysanopteran phytovirus vector.</title>
        <authorList>
            <person name="Catto M.A."/>
            <person name="Labadie P.E."/>
            <person name="Jacobson A.L."/>
            <person name="Kennedy G.G."/>
            <person name="Srinivasan R."/>
            <person name="Hunt B.G."/>
        </authorList>
    </citation>
    <scope>NUCLEOTIDE SEQUENCE</scope>
    <source>
        <strain evidence="10">PL_HMW_Pooled</strain>
    </source>
</reference>
<dbReference type="AlphaFoldDB" id="A0AAE1HTB8"/>
<evidence type="ECO:0000259" key="9">
    <source>
        <dbReference type="PROSITE" id="PS50023"/>
    </source>
</evidence>
<evidence type="ECO:0000313" key="11">
    <source>
        <dbReference type="Proteomes" id="UP001219518"/>
    </source>
</evidence>
<feature type="region of interest" description="Disordered" evidence="8">
    <location>
        <begin position="117"/>
        <end position="163"/>
    </location>
</feature>
<sequence>MYRMNFYESTCLRCGQTVYQVDRVGPLKDFTFFHSGCFKCVACGTKLTLKTYYNNQHRGDDQEVYCRSHVPTTGPGHLDGSSVGIRSALNVPRSSNFVNEQIRGSGKGTFDAEALNIRPHLNGHGGGGNSPAPSTNQAHQHQHANHHNNNHLEASPGGGGGGGGYQYGRFDASALHIAHALRATELHKSYNKAREKPIEYYLRSEAWHDDAAHSAKDRTNGSACPASRASSLVQPCSALLSPAQPCSALLSPAQPCSALLSPAQLGDSAQKPCGKASRIVSALSRHRWSQAGPGSELHVCRRRPQPAPPQPAPPLCPDQLLAASRELVDESDNTALTSFGFLYKFVFQSGIVFLKLAVASAAASVVVRHGHAAPPARATEESDNNMKAVPGQVEVYEYLFVHFQVCEYLFAHFQVSEYPFIHFQVSEYPFTHFQVYDIRTLGFPVYHFHNPRTTL</sequence>
<protein>
    <submittedName>
        <fullName evidence="10">Hillarin</fullName>
    </submittedName>
</protein>
<feature type="compositionally biased region" description="Basic residues" evidence="8">
    <location>
        <begin position="140"/>
        <end position="149"/>
    </location>
</feature>
<comment type="similarity">
    <text evidence="6">Belongs to the transglutaminase-like superfamily.</text>
</comment>
<evidence type="ECO:0000256" key="5">
    <source>
        <dbReference type="ARBA" id="ARBA00023038"/>
    </source>
</evidence>
<evidence type="ECO:0000256" key="1">
    <source>
        <dbReference type="ARBA" id="ARBA00004496"/>
    </source>
</evidence>
<dbReference type="Proteomes" id="UP001219518">
    <property type="component" value="Unassembled WGS sequence"/>
</dbReference>